<accession>A0ABS3FM49</accession>
<reference evidence="1 2" key="1">
    <citation type="submission" date="2021-03" db="EMBL/GenBank/DDBJ databases">
        <title>Metabolic Capacity of the Antarctic Cyanobacterium Phormidium pseudopriestleyi that Sustains Oxygenic Photosynthesis in the Presence of Hydrogen Sulfide.</title>
        <authorList>
            <person name="Lumian J.E."/>
            <person name="Jungblut A.D."/>
            <person name="Dillon M.L."/>
            <person name="Hawes I."/>
            <person name="Doran P.T."/>
            <person name="Mackey T.J."/>
            <person name="Dick G.J."/>
            <person name="Grettenberger C.L."/>
            <person name="Sumner D.Y."/>
        </authorList>
    </citation>
    <scope>NUCLEOTIDE SEQUENCE [LARGE SCALE GENOMIC DNA]</scope>
    <source>
        <strain evidence="1 2">FRX01</strain>
    </source>
</reference>
<proteinExistence type="predicted"/>
<dbReference type="RefSeq" id="WP_207086746.1">
    <property type="nucleotide sequence ID" value="NZ_JAFLQW010000084.1"/>
</dbReference>
<keyword evidence="2" id="KW-1185">Reference proteome</keyword>
<sequence length="62" mass="7185">MKNTLVKFLHHTRRKFLAEWVGEKCTHGCDFKLIEGDRRGEVPEHPQSIFRFSPILPPSGPI</sequence>
<comment type="caution">
    <text evidence="1">The sequence shown here is derived from an EMBL/GenBank/DDBJ whole genome shotgun (WGS) entry which is preliminary data.</text>
</comment>
<evidence type="ECO:0000313" key="2">
    <source>
        <dbReference type="Proteomes" id="UP000664844"/>
    </source>
</evidence>
<dbReference type="EMBL" id="JAFLQW010000084">
    <property type="protein sequence ID" value="MBO0348186.1"/>
    <property type="molecule type" value="Genomic_DNA"/>
</dbReference>
<name>A0ABS3FM49_9CYAN</name>
<evidence type="ECO:0000313" key="1">
    <source>
        <dbReference type="EMBL" id="MBO0348186.1"/>
    </source>
</evidence>
<gene>
    <name evidence="1" type="ORF">J0895_03520</name>
</gene>
<organism evidence="1 2">
    <name type="scientific">Phormidium pseudopriestleyi FRX01</name>
    <dbReference type="NCBI Taxonomy" id="1759528"/>
    <lineage>
        <taxon>Bacteria</taxon>
        <taxon>Bacillati</taxon>
        <taxon>Cyanobacteriota</taxon>
        <taxon>Cyanophyceae</taxon>
        <taxon>Oscillatoriophycideae</taxon>
        <taxon>Oscillatoriales</taxon>
        <taxon>Oscillatoriaceae</taxon>
        <taxon>Phormidium</taxon>
    </lineage>
</organism>
<protein>
    <submittedName>
        <fullName evidence="1">Uncharacterized protein</fullName>
    </submittedName>
</protein>
<dbReference type="Proteomes" id="UP000664844">
    <property type="component" value="Unassembled WGS sequence"/>
</dbReference>